<gene>
    <name evidence="2" type="ORF">Aargi30884_27070</name>
</gene>
<feature type="region of interest" description="Disordered" evidence="1">
    <location>
        <begin position="96"/>
        <end position="192"/>
    </location>
</feature>
<dbReference type="EMBL" id="AP019695">
    <property type="protein sequence ID" value="BBK23804.1"/>
    <property type="molecule type" value="Genomic_DNA"/>
</dbReference>
<feature type="compositionally biased region" description="Polar residues" evidence="1">
    <location>
        <begin position="115"/>
        <end position="149"/>
    </location>
</feature>
<reference evidence="3" key="1">
    <citation type="submission" date="2019-05" db="EMBL/GenBank/DDBJ databases">
        <title>Complete genome sequencing of Absiella argi strain JCM 30884.</title>
        <authorList>
            <person name="Sakamoto M."/>
            <person name="Murakami T."/>
            <person name="Mori H."/>
        </authorList>
    </citation>
    <scope>NUCLEOTIDE SEQUENCE [LARGE SCALE GENOMIC DNA]</scope>
    <source>
        <strain evidence="3">JCM 30884</strain>
    </source>
</reference>
<evidence type="ECO:0000256" key="1">
    <source>
        <dbReference type="SAM" id="MobiDB-lite"/>
    </source>
</evidence>
<protein>
    <submittedName>
        <fullName evidence="2">Uncharacterized protein</fullName>
    </submittedName>
</protein>
<accession>A0A6N4TMV9</accession>
<dbReference type="KEGG" id="aarg:Aargi30884_27070"/>
<proteinExistence type="predicted"/>
<sequence>MKKATKILFSTALTAGMLFTGVQLWNLQAQEETSNKKEANTGITLQEAAATTTAKQNGDLLRKRDGSCLDENNTASNPNCDGTQQGKQYSYQNAADTNTAQNGNRLRKRDGSCLDENNTASNPNCDGTQQGKQYSYQNAADTNTAQNGNRLRKRDGSCLDGNNTANNPNGNGMRQRKQDGSANNPNCPRKNM</sequence>
<dbReference type="RefSeq" id="WP_118277419.1">
    <property type="nucleotide sequence ID" value="NZ_AP019695.1"/>
</dbReference>
<organism evidence="2 3">
    <name type="scientific">Amedibacterium intestinale</name>
    <dbReference type="NCBI Taxonomy" id="2583452"/>
    <lineage>
        <taxon>Bacteria</taxon>
        <taxon>Bacillati</taxon>
        <taxon>Bacillota</taxon>
        <taxon>Erysipelotrichia</taxon>
        <taxon>Erysipelotrichales</taxon>
        <taxon>Erysipelotrichaceae</taxon>
        <taxon>Amedibacterium</taxon>
    </lineage>
</organism>
<dbReference type="AlphaFoldDB" id="A0A6N4TMV9"/>
<keyword evidence="3" id="KW-1185">Reference proteome</keyword>
<name>A0A6N4TMV9_9FIRM</name>
<evidence type="ECO:0000313" key="3">
    <source>
        <dbReference type="Proteomes" id="UP000464754"/>
    </source>
</evidence>
<dbReference type="Proteomes" id="UP000464754">
    <property type="component" value="Chromosome"/>
</dbReference>
<evidence type="ECO:0000313" key="2">
    <source>
        <dbReference type="EMBL" id="BBK23804.1"/>
    </source>
</evidence>
<feature type="compositionally biased region" description="Low complexity" evidence="1">
    <location>
        <begin position="161"/>
        <end position="172"/>
    </location>
</feature>